<feature type="region of interest" description="Disordered" evidence="1">
    <location>
        <begin position="190"/>
        <end position="245"/>
    </location>
</feature>
<evidence type="ECO:0000313" key="4">
    <source>
        <dbReference type="Proteomes" id="UP000683360"/>
    </source>
</evidence>
<keyword evidence="4" id="KW-1185">Reference proteome</keyword>
<dbReference type="EMBL" id="CAJPWZ010000538">
    <property type="protein sequence ID" value="CAG2195937.1"/>
    <property type="molecule type" value="Genomic_DNA"/>
</dbReference>
<comment type="caution">
    <text evidence="3">The sequence shown here is derived from an EMBL/GenBank/DDBJ whole genome shotgun (WGS) entry which is preliminary data.</text>
</comment>
<feature type="chain" id="PRO_5035836559" evidence="2">
    <location>
        <begin position="26"/>
        <end position="273"/>
    </location>
</feature>
<evidence type="ECO:0000313" key="3">
    <source>
        <dbReference type="EMBL" id="CAG2195937.1"/>
    </source>
</evidence>
<proteinExistence type="predicted"/>
<dbReference type="Proteomes" id="UP000683360">
    <property type="component" value="Unassembled WGS sequence"/>
</dbReference>
<feature type="compositionally biased region" description="Basic and acidic residues" evidence="1">
    <location>
        <begin position="194"/>
        <end position="207"/>
    </location>
</feature>
<feature type="signal peptide" evidence="2">
    <location>
        <begin position="1"/>
        <end position="25"/>
    </location>
</feature>
<organism evidence="3 4">
    <name type="scientific">Mytilus edulis</name>
    <name type="common">Blue mussel</name>
    <dbReference type="NCBI Taxonomy" id="6550"/>
    <lineage>
        <taxon>Eukaryota</taxon>
        <taxon>Metazoa</taxon>
        <taxon>Spiralia</taxon>
        <taxon>Lophotrochozoa</taxon>
        <taxon>Mollusca</taxon>
        <taxon>Bivalvia</taxon>
        <taxon>Autobranchia</taxon>
        <taxon>Pteriomorphia</taxon>
        <taxon>Mytilida</taxon>
        <taxon>Mytiloidea</taxon>
        <taxon>Mytilidae</taxon>
        <taxon>Mytilinae</taxon>
        <taxon>Mytilus</taxon>
    </lineage>
</organism>
<dbReference type="AlphaFoldDB" id="A0A8S3QNA6"/>
<dbReference type="OrthoDB" id="10459940at2759"/>
<accession>A0A8S3QNA6</accession>
<keyword evidence="2" id="KW-0732">Signal</keyword>
<evidence type="ECO:0000256" key="1">
    <source>
        <dbReference type="SAM" id="MobiDB-lite"/>
    </source>
</evidence>
<protein>
    <submittedName>
        <fullName evidence="3">Uncharacterized protein</fullName>
    </submittedName>
</protein>
<reference evidence="3" key="1">
    <citation type="submission" date="2021-03" db="EMBL/GenBank/DDBJ databases">
        <authorList>
            <person name="Bekaert M."/>
        </authorList>
    </citation>
    <scope>NUCLEOTIDE SEQUENCE</scope>
</reference>
<gene>
    <name evidence="3" type="ORF">MEDL_10844</name>
</gene>
<sequence>MISKLKSTWIFVIMWLIYIKDVCHALDLQRYPDGITAIDASDKCPSGLEHDPSVLTRITKLHQEFWTGLGIYTQFTDWIEIVVFNGTINTSGEENELCTTLKCKYDNTVVMDKTNCDSRANIKGLCAETTNVLFTKSVNDEETSVEVQIKQHVNQGYGLVYQTKEKTNTTNDSYAHVQKVKRTEDTYAESTNGEYDHLHNIDGRKLNTSENTYDSNAGVRNRHDPTYDTATSSTRADTDNTYDHSFSNIKDFSEYDVSDLSMQTDRTTYDAFD</sequence>
<name>A0A8S3QNA6_MYTED</name>
<evidence type="ECO:0000256" key="2">
    <source>
        <dbReference type="SAM" id="SignalP"/>
    </source>
</evidence>